<evidence type="ECO:0000256" key="3">
    <source>
        <dbReference type="ARBA" id="ARBA00022475"/>
    </source>
</evidence>
<keyword evidence="4 7" id="KW-0812">Transmembrane</keyword>
<dbReference type="PANTHER" id="PTHR43227:SF8">
    <property type="entry name" value="DIACETYLCHITOBIOSE UPTAKE SYSTEM PERMEASE PROTEIN DASB"/>
    <property type="match status" value="1"/>
</dbReference>
<gene>
    <name evidence="9" type="ORF">L0C25_12935</name>
</gene>
<dbReference type="InterPro" id="IPR050809">
    <property type="entry name" value="UgpAE/MalFG_permease"/>
</dbReference>
<sequence length="310" mass="34455">MTLLSSGRRSRVLPHRRVWRPWLLLAPALATLAVLLIYPLGRVVYLSTQDYGLRELNLGLSNPVGLDNYRAIFEDPLLRTALVNTVVFAVACVFLTVVLGTLVALLLVRLGTKLRAVVTTAIMVAWAMPAVTGTYVWVFIFDTPSGIVMRGLDKIGMVDPDTTNWFVDRLSFYSIATLNVVHHGFPFVAVTVLAGLMTLPGETMESARIDGANAWQRFWNITFPMLRPVFAVVTILSTIWDFKVFTQVFLMPGGDGANRDVLNLGTWSYITGISQKEYGLGSAIAVLLTLLLLLITIVYLRSMFKEDELR</sequence>
<dbReference type="Proteomes" id="UP001164390">
    <property type="component" value="Chromosome"/>
</dbReference>
<dbReference type="PROSITE" id="PS50928">
    <property type="entry name" value="ABC_TM1"/>
    <property type="match status" value="1"/>
</dbReference>
<comment type="subcellular location">
    <subcellularLocation>
        <location evidence="1 7">Cell membrane</location>
        <topology evidence="1 7">Multi-pass membrane protein</topology>
    </subcellularLocation>
</comment>
<keyword evidence="2 7" id="KW-0813">Transport</keyword>
<dbReference type="PANTHER" id="PTHR43227">
    <property type="entry name" value="BLL4140 PROTEIN"/>
    <property type="match status" value="1"/>
</dbReference>
<keyword evidence="5 7" id="KW-1133">Transmembrane helix</keyword>
<feature type="transmembrane region" description="Helical" evidence="7">
    <location>
        <begin position="172"/>
        <end position="197"/>
    </location>
</feature>
<comment type="similarity">
    <text evidence="7">Belongs to the binding-protein-dependent transport system permease family.</text>
</comment>
<feature type="transmembrane region" description="Helical" evidence="7">
    <location>
        <begin position="21"/>
        <end position="41"/>
    </location>
</feature>
<evidence type="ECO:0000259" key="8">
    <source>
        <dbReference type="PROSITE" id="PS50928"/>
    </source>
</evidence>
<accession>A0AA46YIX0</accession>
<dbReference type="RefSeq" id="WP_271632071.1">
    <property type="nucleotide sequence ID" value="NZ_CP094970.1"/>
</dbReference>
<evidence type="ECO:0000313" key="9">
    <source>
        <dbReference type="EMBL" id="UYM03462.1"/>
    </source>
</evidence>
<evidence type="ECO:0000256" key="2">
    <source>
        <dbReference type="ARBA" id="ARBA00022448"/>
    </source>
</evidence>
<dbReference type="CDD" id="cd06261">
    <property type="entry name" value="TM_PBP2"/>
    <property type="match status" value="1"/>
</dbReference>
<evidence type="ECO:0000256" key="5">
    <source>
        <dbReference type="ARBA" id="ARBA00022989"/>
    </source>
</evidence>
<evidence type="ECO:0000313" key="10">
    <source>
        <dbReference type="Proteomes" id="UP001164390"/>
    </source>
</evidence>
<dbReference type="AlphaFoldDB" id="A0AA46YIX0"/>
<dbReference type="EMBL" id="CP094970">
    <property type="protein sequence ID" value="UYM03462.1"/>
    <property type="molecule type" value="Genomic_DNA"/>
</dbReference>
<evidence type="ECO:0000256" key="4">
    <source>
        <dbReference type="ARBA" id="ARBA00022692"/>
    </source>
</evidence>
<evidence type="ECO:0000256" key="1">
    <source>
        <dbReference type="ARBA" id="ARBA00004651"/>
    </source>
</evidence>
<protein>
    <submittedName>
        <fullName evidence="9">Sugar ABC transporter permease</fullName>
    </submittedName>
</protein>
<keyword evidence="3" id="KW-1003">Cell membrane</keyword>
<dbReference type="KEGG" id="sgrg:L0C25_12935"/>
<feature type="domain" description="ABC transmembrane type-1" evidence="8">
    <location>
        <begin position="82"/>
        <end position="299"/>
    </location>
</feature>
<proteinExistence type="inferred from homology"/>
<keyword evidence="6 7" id="KW-0472">Membrane</keyword>
<dbReference type="GO" id="GO:0005886">
    <property type="term" value="C:plasma membrane"/>
    <property type="evidence" value="ECO:0007669"/>
    <property type="project" value="UniProtKB-SubCell"/>
</dbReference>
<dbReference type="Gene3D" id="1.10.3720.10">
    <property type="entry name" value="MetI-like"/>
    <property type="match status" value="1"/>
</dbReference>
<dbReference type="InterPro" id="IPR000515">
    <property type="entry name" value="MetI-like"/>
</dbReference>
<evidence type="ECO:0000256" key="7">
    <source>
        <dbReference type="RuleBase" id="RU363032"/>
    </source>
</evidence>
<feature type="transmembrane region" description="Helical" evidence="7">
    <location>
        <begin position="218"/>
        <end position="240"/>
    </location>
</feature>
<feature type="transmembrane region" description="Helical" evidence="7">
    <location>
        <begin position="120"/>
        <end position="140"/>
    </location>
</feature>
<name>A0AA46YIX0_9ACTN</name>
<dbReference type="Pfam" id="PF00528">
    <property type="entry name" value="BPD_transp_1"/>
    <property type="match status" value="1"/>
</dbReference>
<feature type="transmembrane region" description="Helical" evidence="7">
    <location>
        <begin position="278"/>
        <end position="300"/>
    </location>
</feature>
<dbReference type="GO" id="GO:0055085">
    <property type="term" value="P:transmembrane transport"/>
    <property type="evidence" value="ECO:0007669"/>
    <property type="project" value="InterPro"/>
</dbReference>
<keyword evidence="10" id="KW-1185">Reference proteome</keyword>
<evidence type="ECO:0000256" key="6">
    <source>
        <dbReference type="ARBA" id="ARBA00023136"/>
    </source>
</evidence>
<organism evidence="9 10">
    <name type="scientific">Solicola gregarius</name>
    <dbReference type="NCBI Taxonomy" id="2908642"/>
    <lineage>
        <taxon>Bacteria</taxon>
        <taxon>Bacillati</taxon>
        <taxon>Actinomycetota</taxon>
        <taxon>Actinomycetes</taxon>
        <taxon>Propionibacteriales</taxon>
        <taxon>Nocardioidaceae</taxon>
        <taxon>Solicola</taxon>
    </lineage>
</organism>
<dbReference type="SUPFAM" id="SSF161098">
    <property type="entry name" value="MetI-like"/>
    <property type="match status" value="1"/>
</dbReference>
<dbReference type="InterPro" id="IPR035906">
    <property type="entry name" value="MetI-like_sf"/>
</dbReference>
<reference evidence="9" key="1">
    <citation type="submission" date="2022-01" db="EMBL/GenBank/DDBJ databases">
        <title>Nocardioidaceae gen. sp. A5X3R13.</title>
        <authorList>
            <person name="Lopez Marin M.A."/>
            <person name="Uhlik O."/>
        </authorList>
    </citation>
    <scope>NUCLEOTIDE SEQUENCE</scope>
    <source>
        <strain evidence="9">A5X3R13</strain>
    </source>
</reference>
<feature type="transmembrane region" description="Helical" evidence="7">
    <location>
        <begin position="86"/>
        <end position="108"/>
    </location>
</feature>